<keyword evidence="2" id="KW-1185">Reference proteome</keyword>
<protein>
    <submittedName>
        <fullName evidence="1">Uncharacterized protein</fullName>
    </submittedName>
</protein>
<comment type="caution">
    <text evidence="1">The sequence shown here is derived from an EMBL/GenBank/DDBJ whole genome shotgun (WGS) entry which is preliminary data.</text>
</comment>
<dbReference type="EMBL" id="CM047736">
    <property type="protein sequence ID" value="KAJ0051519.1"/>
    <property type="molecule type" value="Genomic_DNA"/>
</dbReference>
<proteinExistence type="predicted"/>
<reference evidence="2" key="1">
    <citation type="journal article" date="2023" name="G3 (Bethesda)">
        <title>Genome assembly and association tests identify interacting loci associated with vigor, precocity, and sex in interspecific pistachio rootstocks.</title>
        <authorList>
            <person name="Palmer W."/>
            <person name="Jacygrad E."/>
            <person name="Sagayaradj S."/>
            <person name="Cavanaugh K."/>
            <person name="Han R."/>
            <person name="Bertier L."/>
            <person name="Beede B."/>
            <person name="Kafkas S."/>
            <person name="Golino D."/>
            <person name="Preece J."/>
            <person name="Michelmore R."/>
        </authorList>
    </citation>
    <scope>NUCLEOTIDE SEQUENCE [LARGE SCALE GENOMIC DNA]</scope>
</reference>
<sequence length="73" mass="8473">MKPFVNFQLLHQSPSHLLFLTSLPLSPVKQLREDWREKAPNPFLQGELIQPNTIAGSKHFIYYSIQALFSSIY</sequence>
<gene>
    <name evidence="1" type="ORF">Pint_02378</name>
</gene>
<organism evidence="1 2">
    <name type="scientific">Pistacia integerrima</name>
    <dbReference type="NCBI Taxonomy" id="434235"/>
    <lineage>
        <taxon>Eukaryota</taxon>
        <taxon>Viridiplantae</taxon>
        <taxon>Streptophyta</taxon>
        <taxon>Embryophyta</taxon>
        <taxon>Tracheophyta</taxon>
        <taxon>Spermatophyta</taxon>
        <taxon>Magnoliopsida</taxon>
        <taxon>eudicotyledons</taxon>
        <taxon>Gunneridae</taxon>
        <taxon>Pentapetalae</taxon>
        <taxon>rosids</taxon>
        <taxon>malvids</taxon>
        <taxon>Sapindales</taxon>
        <taxon>Anacardiaceae</taxon>
        <taxon>Pistacia</taxon>
    </lineage>
</organism>
<name>A0ACC0ZEQ1_9ROSI</name>
<evidence type="ECO:0000313" key="2">
    <source>
        <dbReference type="Proteomes" id="UP001163603"/>
    </source>
</evidence>
<accession>A0ACC0ZEQ1</accession>
<dbReference type="Proteomes" id="UP001163603">
    <property type="component" value="Chromosome 1"/>
</dbReference>
<evidence type="ECO:0000313" key="1">
    <source>
        <dbReference type="EMBL" id="KAJ0051519.1"/>
    </source>
</evidence>